<accession>A0A330L3A1</accession>
<reference evidence="2" key="1">
    <citation type="submission" date="2018-04" db="EMBL/GenBank/DDBJ databases">
        <authorList>
            <person name="Lucker S."/>
            <person name="Sakoula D."/>
        </authorList>
    </citation>
    <scope>NUCLEOTIDE SEQUENCE [LARGE SCALE GENOMIC DNA]</scope>
</reference>
<keyword evidence="2" id="KW-1185">Reference proteome</keyword>
<protein>
    <submittedName>
        <fullName evidence="1">Uncharacterized protein</fullName>
    </submittedName>
</protein>
<proteinExistence type="predicted"/>
<dbReference type="EMBL" id="OUNR01000001">
    <property type="protein sequence ID" value="SPP63693.1"/>
    <property type="molecule type" value="Genomic_DNA"/>
</dbReference>
<evidence type="ECO:0000313" key="1">
    <source>
        <dbReference type="EMBL" id="SPP63693.1"/>
    </source>
</evidence>
<dbReference type="AlphaFoldDB" id="A0A330L3A1"/>
<name>A0A330L3A1_9BACT</name>
<gene>
    <name evidence="1" type="ORF">NITLEN_10779</name>
</gene>
<evidence type="ECO:0000313" key="2">
    <source>
        <dbReference type="Proteomes" id="UP000248168"/>
    </source>
</evidence>
<dbReference type="OrthoDB" id="2575320at2"/>
<dbReference type="RefSeq" id="WP_121988185.1">
    <property type="nucleotide sequence ID" value="NZ_OUNR01000001.1"/>
</dbReference>
<organism evidence="1 2">
    <name type="scientific">Nitrospira lenta</name>
    <dbReference type="NCBI Taxonomy" id="1436998"/>
    <lineage>
        <taxon>Bacteria</taxon>
        <taxon>Pseudomonadati</taxon>
        <taxon>Nitrospirota</taxon>
        <taxon>Nitrospiria</taxon>
        <taxon>Nitrospirales</taxon>
        <taxon>Nitrospiraceae</taxon>
        <taxon>Nitrospira</taxon>
    </lineage>
</organism>
<dbReference type="Proteomes" id="UP000248168">
    <property type="component" value="Unassembled WGS sequence"/>
</dbReference>
<sequence length="206" mass="23616">MTLPLSLTDEEAALVADAQFFRKKERISAKVRAQLDATYAGLTEELGRISLITPPGFNARAHQFVKGEQLEFFPYQYLDYPKHFDGGNKFAFRTLFWWGHHLACALILEGDGIKQYKKHIVDRFHQVAGQELELSLAPTLWEWKRGEGYTLPITHDRKAQIASVLAERRFIKIVRFVPMTDPRLQAGLLSELSRETFRAMLPIVTA</sequence>
<dbReference type="InParanoid" id="A0A330L3A1"/>